<dbReference type="RefSeq" id="XP_033455709.1">
    <property type="nucleotide sequence ID" value="XM_033608577.1"/>
</dbReference>
<dbReference type="PANTHER" id="PTHR43549:SF2">
    <property type="entry name" value="MULTIDRUG RESISTANCE PROTEIN NORM-RELATED"/>
    <property type="match status" value="1"/>
</dbReference>
<comment type="subcellular location">
    <subcellularLocation>
        <location evidence="1">Cell membrane</location>
        <topology evidence="1">Multi-pass membrane protein</topology>
    </subcellularLocation>
</comment>
<evidence type="ECO:0000256" key="3">
    <source>
        <dbReference type="ARBA" id="ARBA00022475"/>
    </source>
</evidence>
<accession>A0A6J3LSR6</accession>
<keyword evidence="2" id="KW-0813">Transport</keyword>
<evidence type="ECO:0000256" key="1">
    <source>
        <dbReference type="ARBA" id="ARBA00004651"/>
    </source>
</evidence>
<feature type="transmembrane region" description="Helical" evidence="8">
    <location>
        <begin position="239"/>
        <end position="267"/>
    </location>
</feature>
<dbReference type="OrthoDB" id="2119662at2759"/>
<feature type="transmembrane region" description="Helical" evidence="8">
    <location>
        <begin position="354"/>
        <end position="378"/>
    </location>
</feature>
<keyword evidence="6 8" id="KW-0472">Membrane</keyword>
<feature type="compositionally biased region" description="Low complexity" evidence="7">
    <location>
        <begin position="30"/>
        <end position="52"/>
    </location>
</feature>
<dbReference type="GeneID" id="54366377"/>
<feature type="compositionally biased region" description="Pro residues" evidence="7">
    <location>
        <begin position="20"/>
        <end position="29"/>
    </location>
</feature>
<evidence type="ECO:0000256" key="4">
    <source>
        <dbReference type="ARBA" id="ARBA00022692"/>
    </source>
</evidence>
<keyword evidence="4 8" id="KW-0812">Transmembrane</keyword>
<reference evidence="10" key="2">
    <citation type="submission" date="2020-04" db="EMBL/GenBank/DDBJ databases">
        <authorList>
            <consortium name="NCBI Genome Project"/>
        </authorList>
    </citation>
    <scope>NUCLEOTIDE SEQUENCE</scope>
    <source>
        <strain evidence="10">CBS 342.82</strain>
    </source>
</reference>
<feature type="transmembrane region" description="Helical" evidence="8">
    <location>
        <begin position="196"/>
        <end position="218"/>
    </location>
</feature>
<keyword evidence="5 8" id="KW-1133">Transmembrane helix</keyword>
<keyword evidence="3" id="KW-1003">Cell membrane</keyword>
<evidence type="ECO:0000313" key="10">
    <source>
        <dbReference type="RefSeq" id="XP_033455709.1"/>
    </source>
</evidence>
<reference evidence="10" key="1">
    <citation type="submission" date="2020-01" db="EMBL/GenBank/DDBJ databases">
        <authorList>
            <consortium name="DOE Joint Genome Institute"/>
            <person name="Haridas S."/>
            <person name="Albert R."/>
            <person name="Binder M."/>
            <person name="Bloem J."/>
            <person name="Labutti K."/>
            <person name="Salamov A."/>
            <person name="Andreopoulos B."/>
            <person name="Baker S.E."/>
            <person name="Barry K."/>
            <person name="Bills G."/>
            <person name="Bluhm B.H."/>
            <person name="Cannon C."/>
            <person name="Castanera R."/>
            <person name="Culley D.E."/>
            <person name="Daum C."/>
            <person name="Ezra D."/>
            <person name="Gonzalez J.B."/>
            <person name="Henrissat B."/>
            <person name="Kuo A."/>
            <person name="Liang C."/>
            <person name="Lipzen A."/>
            <person name="Lutzoni F."/>
            <person name="Magnuson J."/>
            <person name="Mondo S."/>
            <person name="Nolan M."/>
            <person name="Ohm R."/>
            <person name="Pangilinan J."/>
            <person name="Park H.-J."/>
            <person name="Ramirez L."/>
            <person name="Alfaro M."/>
            <person name="Sun H."/>
            <person name="Tritt A."/>
            <person name="Yoshinaga Y."/>
            <person name="Zwiers L.-H."/>
            <person name="Turgeon B.G."/>
            <person name="Goodwin S.B."/>
            <person name="Spatafora J.W."/>
            <person name="Crous P.W."/>
            <person name="Grigoriev I.V."/>
        </authorList>
    </citation>
    <scope>NUCLEOTIDE SEQUENCE</scope>
    <source>
        <strain evidence="10">CBS 342.82</strain>
    </source>
</reference>
<evidence type="ECO:0000256" key="6">
    <source>
        <dbReference type="ARBA" id="ARBA00023136"/>
    </source>
</evidence>
<protein>
    <submittedName>
        <fullName evidence="10">Uncharacterized protein</fullName>
    </submittedName>
</protein>
<keyword evidence="9" id="KW-1185">Reference proteome</keyword>
<feature type="transmembrane region" description="Helical" evidence="8">
    <location>
        <begin position="169"/>
        <end position="190"/>
    </location>
</feature>
<feature type="transmembrane region" description="Helical" evidence="8">
    <location>
        <begin position="323"/>
        <end position="342"/>
    </location>
</feature>
<proteinExistence type="predicted"/>
<dbReference type="GO" id="GO:0005886">
    <property type="term" value="C:plasma membrane"/>
    <property type="evidence" value="ECO:0007669"/>
    <property type="project" value="UniProtKB-SubCell"/>
</dbReference>
<dbReference type="PANTHER" id="PTHR43549">
    <property type="entry name" value="MULTIDRUG RESISTANCE PROTEIN YPNP-RELATED"/>
    <property type="match status" value="1"/>
</dbReference>
<evidence type="ECO:0000256" key="2">
    <source>
        <dbReference type="ARBA" id="ARBA00022448"/>
    </source>
</evidence>
<gene>
    <name evidence="10" type="ORF">K489DRAFT_434885</name>
</gene>
<reference evidence="10" key="3">
    <citation type="submission" date="2025-08" db="UniProtKB">
        <authorList>
            <consortium name="RefSeq"/>
        </authorList>
    </citation>
    <scope>IDENTIFICATION</scope>
    <source>
        <strain evidence="10">CBS 342.82</strain>
    </source>
</reference>
<dbReference type="AlphaFoldDB" id="A0A6J3LSR6"/>
<organism evidence="10">
    <name type="scientific">Dissoconium aciculare CBS 342.82</name>
    <dbReference type="NCBI Taxonomy" id="1314786"/>
    <lineage>
        <taxon>Eukaryota</taxon>
        <taxon>Fungi</taxon>
        <taxon>Dikarya</taxon>
        <taxon>Ascomycota</taxon>
        <taxon>Pezizomycotina</taxon>
        <taxon>Dothideomycetes</taxon>
        <taxon>Dothideomycetidae</taxon>
        <taxon>Mycosphaerellales</taxon>
        <taxon>Dissoconiaceae</taxon>
        <taxon>Dissoconium</taxon>
    </lineage>
</organism>
<evidence type="ECO:0000313" key="9">
    <source>
        <dbReference type="Proteomes" id="UP000504637"/>
    </source>
</evidence>
<dbReference type="Proteomes" id="UP000504637">
    <property type="component" value="Unplaced"/>
</dbReference>
<evidence type="ECO:0000256" key="7">
    <source>
        <dbReference type="SAM" id="MobiDB-lite"/>
    </source>
</evidence>
<evidence type="ECO:0000256" key="5">
    <source>
        <dbReference type="ARBA" id="ARBA00022989"/>
    </source>
</evidence>
<feature type="transmembrane region" description="Helical" evidence="8">
    <location>
        <begin position="60"/>
        <end position="80"/>
    </location>
</feature>
<feature type="transmembrane region" description="Helical" evidence="8">
    <location>
        <begin position="297"/>
        <end position="316"/>
    </location>
</feature>
<name>A0A6J3LSR6_9PEZI</name>
<feature type="region of interest" description="Disordered" evidence="7">
    <location>
        <begin position="1"/>
        <end position="52"/>
    </location>
</feature>
<sequence length="392" mass="43114">MDRLLSNDPTSSTTVTRNDPAPPPPPPPTNSTSPSRDPNNIATTTTTTTTTTKPLSCKNYATALLINLTTFLLPALYSTLSKFWVSQLHARMLATTDVYSYIGIVAEVLNEGLPRAAWSVIGDAANRTLRSRRQLAFTLIAAQSIGSAGCAVGDRHVFTLLESAIRNALYLWLGSGVVAVGLVYTTAWSVFNTIRWGLIIVPIQALEATALTFVGHRWGAFRNSVGMDNRRPTASKRQIYNIVSPALQSCLIALAFEVPVALFLSFYGARRFAHYISSSEEVSVVTERMWRTIDWCYIFYAVSTQLATILLATGPLRYLYQSLVNNLCWVLSWAVAVSRIGITPDDAWKYHSIVFGGSLVFSFLDIALVVVIWAWMLLSGKVHLLAVTRAGR</sequence>
<evidence type="ECO:0000256" key="8">
    <source>
        <dbReference type="SAM" id="Phobius"/>
    </source>
</evidence>
<dbReference type="InterPro" id="IPR052031">
    <property type="entry name" value="Membrane_Transporter-Flippase"/>
</dbReference>